<dbReference type="PANTHER" id="PTHR10621:SF61">
    <property type="entry name" value="UBIQUITIN FAMILY PROTEIN"/>
    <property type="match status" value="1"/>
</dbReference>
<dbReference type="GO" id="GO:0005654">
    <property type="term" value="C:nucleoplasm"/>
    <property type="evidence" value="ECO:0007669"/>
    <property type="project" value="TreeGrafter"/>
</dbReference>
<dbReference type="GO" id="GO:0043130">
    <property type="term" value="F:ubiquitin binding"/>
    <property type="evidence" value="ECO:0007669"/>
    <property type="project" value="TreeGrafter"/>
</dbReference>
<dbReference type="GO" id="GO:0043161">
    <property type="term" value="P:proteasome-mediated ubiquitin-dependent protein catabolic process"/>
    <property type="evidence" value="ECO:0007669"/>
    <property type="project" value="TreeGrafter"/>
</dbReference>
<evidence type="ECO:0000259" key="1">
    <source>
        <dbReference type="PROSITE" id="PS50053"/>
    </source>
</evidence>
<dbReference type="InterPro" id="IPR029071">
    <property type="entry name" value="Ubiquitin-like_domsf"/>
</dbReference>
<dbReference type="CDD" id="cd17039">
    <property type="entry name" value="Ubl_ubiquitin_like"/>
    <property type="match status" value="4"/>
</dbReference>
<dbReference type="EMBL" id="KK915662">
    <property type="protein sequence ID" value="KDP20795.1"/>
    <property type="molecule type" value="Genomic_DNA"/>
</dbReference>
<reference evidence="2 3" key="1">
    <citation type="journal article" date="2014" name="PLoS ONE">
        <title>Global Analysis of Gene Expression Profiles in Physic Nut (Jatropha curcas L.) Seedlings Exposed to Salt Stress.</title>
        <authorList>
            <person name="Zhang L."/>
            <person name="Zhang C."/>
            <person name="Wu P."/>
            <person name="Chen Y."/>
            <person name="Li M."/>
            <person name="Jiang H."/>
            <person name="Wu G."/>
        </authorList>
    </citation>
    <scope>NUCLEOTIDE SEQUENCE [LARGE SCALE GENOMIC DNA]</scope>
    <source>
        <strain evidence="3">cv. GZQX0401</strain>
        <tissue evidence="2">Young leaves</tissue>
    </source>
</reference>
<dbReference type="PANTHER" id="PTHR10621">
    <property type="entry name" value="UV EXCISION REPAIR PROTEIN RAD23"/>
    <property type="match status" value="1"/>
</dbReference>
<accession>A0A067JLC2</accession>
<sequence>MLIWITYHSYTYPLVIPENPTIQNVKEEIRDEKYLKFAVEDQQLFCNRILLENGKRVEDYGITSDSLIFLRVIRRVQIDYNLMTFNVMNWDDERVLELKTRVARVTSIPLERLELLYNDKELQNDEKISTLTAGDTVFAVMKFGVQIYGLKRIYSLTVHKMMRVAELKQKLHSQYALDDTKLKLVLGDTSKTFLDDRASLDAYDIEKDGTVLHAIGGAYLTGYISVKEFSYSSSCFDFLNPVNLQLVGFKFSKITTLILDETTENPTIQNIKEEIRDEKYLKFAVKDQQLFCNSTMLENEKKVEDYGITSDSDILLRVIRGVQIDYNSQRFSVMTWDDDTVSKLKNIVAALIRIRAAKLLLHYDNKELQNDEDISIISVGNTVFVTVKFVVQIFGFKRIYTLEVHNMMKVAELKQKLQTQYALNCTKITLQLGDVSRTFLDDCAYLNAYDIKDGTIIHATVSGA</sequence>
<dbReference type="Pfam" id="PF00240">
    <property type="entry name" value="ubiquitin"/>
    <property type="match status" value="3"/>
</dbReference>
<feature type="domain" description="Ubiquitin-like" evidence="1">
    <location>
        <begin position="261"/>
        <end position="316"/>
    </location>
</feature>
<dbReference type="OrthoDB" id="814657at2759"/>
<dbReference type="GO" id="GO:0070628">
    <property type="term" value="F:proteasome binding"/>
    <property type="evidence" value="ECO:0007669"/>
    <property type="project" value="TreeGrafter"/>
</dbReference>
<dbReference type="SUPFAM" id="SSF54236">
    <property type="entry name" value="Ubiquitin-like"/>
    <property type="match status" value="6"/>
</dbReference>
<feature type="domain" description="Ubiquitin-like" evidence="1">
    <location>
        <begin position="3"/>
        <end position="70"/>
    </location>
</feature>
<dbReference type="GO" id="GO:0031593">
    <property type="term" value="F:polyubiquitin modification-dependent protein binding"/>
    <property type="evidence" value="ECO:0007669"/>
    <property type="project" value="TreeGrafter"/>
</dbReference>
<dbReference type="Pfam" id="PF14560">
    <property type="entry name" value="Ubiquitin_2"/>
    <property type="match status" value="2"/>
</dbReference>
<dbReference type="Gene3D" id="3.10.20.90">
    <property type="entry name" value="Phosphatidylinositol 3-kinase Catalytic Subunit, Chain A, domain 1"/>
    <property type="match status" value="5"/>
</dbReference>
<evidence type="ECO:0000313" key="3">
    <source>
        <dbReference type="Proteomes" id="UP000027138"/>
    </source>
</evidence>
<feature type="domain" description="Ubiquitin-like" evidence="1">
    <location>
        <begin position="68"/>
        <end position="131"/>
    </location>
</feature>
<dbReference type="Proteomes" id="UP000027138">
    <property type="component" value="Unassembled WGS sequence"/>
</dbReference>
<dbReference type="SMART" id="SM00213">
    <property type="entry name" value="UBQ"/>
    <property type="match status" value="5"/>
</dbReference>
<organism evidence="2 3">
    <name type="scientific">Jatropha curcas</name>
    <name type="common">Barbados nut</name>
    <dbReference type="NCBI Taxonomy" id="180498"/>
    <lineage>
        <taxon>Eukaryota</taxon>
        <taxon>Viridiplantae</taxon>
        <taxon>Streptophyta</taxon>
        <taxon>Embryophyta</taxon>
        <taxon>Tracheophyta</taxon>
        <taxon>Spermatophyta</taxon>
        <taxon>Magnoliopsida</taxon>
        <taxon>eudicotyledons</taxon>
        <taxon>Gunneridae</taxon>
        <taxon>Pentapetalae</taxon>
        <taxon>rosids</taxon>
        <taxon>fabids</taxon>
        <taxon>Malpighiales</taxon>
        <taxon>Euphorbiaceae</taxon>
        <taxon>Crotonoideae</taxon>
        <taxon>Jatropheae</taxon>
        <taxon>Jatropha</taxon>
    </lineage>
</organism>
<protein>
    <recommendedName>
        <fullName evidence="1">Ubiquitin-like domain-containing protein</fullName>
    </recommendedName>
</protein>
<feature type="domain" description="Ubiquitin-like" evidence="1">
    <location>
        <begin position="141"/>
        <end position="211"/>
    </location>
</feature>
<gene>
    <name evidence="2" type="ORF">JCGZ_21266</name>
</gene>
<feature type="domain" description="Ubiquitin-like" evidence="1">
    <location>
        <begin position="383"/>
        <end position="464"/>
    </location>
</feature>
<evidence type="ECO:0000313" key="2">
    <source>
        <dbReference type="EMBL" id="KDP20795.1"/>
    </source>
</evidence>
<keyword evidence="3" id="KW-1185">Reference proteome</keyword>
<name>A0A067JLC2_JATCU</name>
<dbReference type="STRING" id="180498.A0A067JLC2"/>
<dbReference type="GO" id="GO:0005829">
    <property type="term" value="C:cytosol"/>
    <property type="evidence" value="ECO:0007669"/>
    <property type="project" value="TreeGrafter"/>
</dbReference>
<proteinExistence type="predicted"/>
<dbReference type="InterPro" id="IPR000626">
    <property type="entry name" value="Ubiquitin-like_dom"/>
</dbReference>
<dbReference type="AlphaFoldDB" id="A0A067JLC2"/>
<dbReference type="PROSITE" id="PS50053">
    <property type="entry name" value="UBIQUITIN_2"/>
    <property type="match status" value="5"/>
</dbReference>